<dbReference type="EMBL" id="VCKY01000238">
    <property type="protein sequence ID" value="TMR09360.1"/>
    <property type="molecule type" value="Genomic_DNA"/>
</dbReference>
<evidence type="ECO:0000313" key="1">
    <source>
        <dbReference type="EMBL" id="TMR09360.1"/>
    </source>
</evidence>
<keyword evidence="2" id="KW-1185">Reference proteome</keyword>
<sequence>MMSIPGSRSEVTVPLRGVDMDDEQFIKIVEQRIGQGGAQAAGRAVEATLRTLSERLSKGQSRDLMGEVSPEMMRLLHTESDPEPFDAAEFLRRVAEREGVDHETADRHARAVFWALGQTVSPDAIADMTADLPHDFAPLVAEAQRRRVDIVPAGRFLDAVAERAGLHRAGAHRATEAALETLAERITPGEVEDLINRLPVQLHAPLKRGVSAKATRMPVEEFVLRIAERENVSPEVAREHARAVFMTLRESIPSEEFFDVTAQLPSDYAAFLPHS</sequence>
<proteinExistence type="predicted"/>
<dbReference type="AlphaFoldDB" id="A0A5S4F0J2"/>
<dbReference type="InterPro" id="IPR038282">
    <property type="entry name" value="DUF2267_sf"/>
</dbReference>
<evidence type="ECO:0000313" key="2">
    <source>
        <dbReference type="Proteomes" id="UP000309128"/>
    </source>
</evidence>
<protein>
    <submittedName>
        <fullName evidence="1">DUF2267 domain-containing protein</fullName>
    </submittedName>
</protein>
<accession>A0A5S4F0J2</accession>
<organism evidence="1 2">
    <name type="scientific">Nonomuraea turkmeniaca</name>
    <dbReference type="NCBI Taxonomy" id="103838"/>
    <lineage>
        <taxon>Bacteria</taxon>
        <taxon>Bacillati</taxon>
        <taxon>Actinomycetota</taxon>
        <taxon>Actinomycetes</taxon>
        <taxon>Streptosporangiales</taxon>
        <taxon>Streptosporangiaceae</taxon>
        <taxon>Nonomuraea</taxon>
    </lineage>
</organism>
<name>A0A5S4F0J2_9ACTN</name>
<reference evidence="1 2" key="1">
    <citation type="submission" date="2019-05" db="EMBL/GenBank/DDBJ databases">
        <title>Draft genome sequence of Nonomuraea turkmeniaca DSM 43926.</title>
        <authorList>
            <person name="Saricaoglu S."/>
            <person name="Isik K."/>
        </authorList>
    </citation>
    <scope>NUCLEOTIDE SEQUENCE [LARGE SCALE GENOMIC DNA]</scope>
    <source>
        <strain evidence="1 2">DSM 43926</strain>
    </source>
</reference>
<comment type="caution">
    <text evidence="1">The sequence shown here is derived from an EMBL/GenBank/DDBJ whole genome shotgun (WGS) entry which is preliminary data.</text>
</comment>
<dbReference type="Pfam" id="PF10025">
    <property type="entry name" value="DUF2267"/>
    <property type="match status" value="2"/>
</dbReference>
<gene>
    <name evidence="1" type="ORF">ETD86_43945</name>
</gene>
<dbReference type="OrthoDB" id="952780at2"/>
<dbReference type="Gene3D" id="1.10.490.110">
    <property type="entry name" value="Uncharacterized conserved protein DUF2267"/>
    <property type="match status" value="2"/>
</dbReference>
<dbReference type="Proteomes" id="UP000309128">
    <property type="component" value="Unassembled WGS sequence"/>
</dbReference>
<dbReference type="InterPro" id="IPR018727">
    <property type="entry name" value="DUF2267"/>
</dbReference>